<keyword evidence="2" id="KW-1185">Reference proteome</keyword>
<name>A0A4R2NJA0_9FLAO</name>
<dbReference type="Proteomes" id="UP000294564">
    <property type="component" value="Unassembled WGS sequence"/>
</dbReference>
<proteinExistence type="predicted"/>
<accession>A0A4R2NJA0</accession>
<dbReference type="OrthoDB" id="3678706at2"/>
<evidence type="ECO:0000313" key="2">
    <source>
        <dbReference type="Proteomes" id="UP000294564"/>
    </source>
</evidence>
<sequence length="293" mass="33378">MGIASKNQSIQDWITQQWVILFGQRIDNDKYQWLLGPFGGTKGIGLKFVEQLAKDERLAIDKQRKNKGLLDSIQNLGLSEIELKKLSPDVIDFYENTSNYDLLLKAKWNPFFKIFGTIIKGVFSRRIEQLNVPIENLEDASGLTNEIIKLVDSRTNEVKRTIWLRTFKSTGQVVYSGVYETCSLPNKQICIKAIFPLPNGNATVILTPSVGKNGELILDSSGQRIGDSGFYFLLRDSKGQLWSKFIKSFKDKLVVKSINDRITATQTLTLWNLKVLEFKYEIKKTTHNKVYSA</sequence>
<organism evidence="1 2">
    <name type="scientific">Tenacibaculum skagerrakense</name>
    <dbReference type="NCBI Taxonomy" id="186571"/>
    <lineage>
        <taxon>Bacteria</taxon>
        <taxon>Pseudomonadati</taxon>
        <taxon>Bacteroidota</taxon>
        <taxon>Flavobacteriia</taxon>
        <taxon>Flavobacteriales</taxon>
        <taxon>Flavobacteriaceae</taxon>
        <taxon>Tenacibaculum</taxon>
    </lineage>
</organism>
<protein>
    <submittedName>
        <fullName evidence="1">Uncharacterized protein</fullName>
    </submittedName>
</protein>
<dbReference type="AlphaFoldDB" id="A0A4R2NJA0"/>
<reference evidence="1 2" key="1">
    <citation type="submission" date="2019-03" db="EMBL/GenBank/DDBJ databases">
        <title>Genomic Encyclopedia of Type Strains, Phase IV (KMG-IV): sequencing the most valuable type-strain genomes for metagenomic binning, comparative biology and taxonomic classification.</title>
        <authorList>
            <person name="Goeker M."/>
        </authorList>
    </citation>
    <scope>NUCLEOTIDE SEQUENCE [LARGE SCALE GENOMIC DNA]</scope>
    <source>
        <strain evidence="1 2">DSM 14836</strain>
    </source>
</reference>
<dbReference type="RefSeq" id="WP_132796082.1">
    <property type="nucleotide sequence ID" value="NZ_SLXM01000021.1"/>
</dbReference>
<dbReference type="EMBL" id="SLXM01000021">
    <property type="protein sequence ID" value="TCP21305.1"/>
    <property type="molecule type" value="Genomic_DNA"/>
</dbReference>
<comment type="caution">
    <text evidence="1">The sequence shown here is derived from an EMBL/GenBank/DDBJ whole genome shotgun (WGS) entry which is preliminary data.</text>
</comment>
<evidence type="ECO:0000313" key="1">
    <source>
        <dbReference type="EMBL" id="TCP21305.1"/>
    </source>
</evidence>
<gene>
    <name evidence="1" type="ORF">EV195_1211</name>
</gene>